<sequence length="495" mass="55974">MTLTRCTAATLPTVAESTKTATRPRKSRRAPAKTMARRSRSNRSAQRALCRPLNSTRPRRRRHPSGRRVIKRFRSQCGAGGAGVRRPTPFPSPRSLLDGIRRDFARFYQLVDGTVRSGTAAVVCSEEDEDDNEPRIPRTIGTMRAYAAVLCVLFNSILTSDAVCSSEYGPNPVCRYVPAPPGKTPACARPGLTYCEHPDHYPSDLIYHLIQKWQFNHKNLIINEQKDEFNALFYPPPSTVYGPPSVPDVGGDLGYHYPEPVYIPKPTQIFPEQGGYYIPPKVYEQPQLVQSNYSVALNGYSDPNYNKDGTFLTYKYSSGTTPHVTKDTQYNTAYQTPTFLTPQTYSHVNGIWKRSQRVKRSIRRRRYLQYRDGDYQVNNGTSLVRSKRQSTITGQPLCRSRSSYIMPRAALNSKGNWMYVVNMPESNQQYTQLVKSEVCSDTNCNGLCQLPQGYSSKCEQKYVQKRLIALEGTGNDLYSDTFWFPSCCICTISNS</sequence>
<evidence type="ECO:0000313" key="8">
    <source>
        <dbReference type="Proteomes" id="UP000625711"/>
    </source>
</evidence>
<comment type="caution">
    <text evidence="7">The sequence shown here is derived from an EMBL/GenBank/DDBJ whole genome shotgun (WGS) entry which is preliminary data.</text>
</comment>
<name>A0A834HYX3_RHYFE</name>
<feature type="compositionally biased region" description="Basic residues" evidence="5">
    <location>
        <begin position="57"/>
        <end position="70"/>
    </location>
</feature>
<dbReference type="Proteomes" id="UP000625711">
    <property type="component" value="Unassembled WGS sequence"/>
</dbReference>
<dbReference type="GO" id="GO:0008083">
    <property type="term" value="F:growth factor activity"/>
    <property type="evidence" value="ECO:0007669"/>
    <property type="project" value="TreeGrafter"/>
</dbReference>
<dbReference type="PANTHER" id="PTHR23199">
    <property type="entry name" value="NEUROTROPHIN 1-RELATED"/>
    <property type="match status" value="1"/>
</dbReference>
<dbReference type="GO" id="GO:0021556">
    <property type="term" value="P:central nervous system formation"/>
    <property type="evidence" value="ECO:0007669"/>
    <property type="project" value="TreeGrafter"/>
</dbReference>
<organism evidence="7 8">
    <name type="scientific">Rhynchophorus ferrugineus</name>
    <name type="common">Red palm weevil</name>
    <name type="synonym">Curculio ferrugineus</name>
    <dbReference type="NCBI Taxonomy" id="354439"/>
    <lineage>
        <taxon>Eukaryota</taxon>
        <taxon>Metazoa</taxon>
        <taxon>Ecdysozoa</taxon>
        <taxon>Arthropoda</taxon>
        <taxon>Hexapoda</taxon>
        <taxon>Insecta</taxon>
        <taxon>Pterygota</taxon>
        <taxon>Neoptera</taxon>
        <taxon>Endopterygota</taxon>
        <taxon>Coleoptera</taxon>
        <taxon>Polyphaga</taxon>
        <taxon>Cucujiformia</taxon>
        <taxon>Curculionidae</taxon>
        <taxon>Dryophthorinae</taxon>
        <taxon>Rhynchophorus</taxon>
    </lineage>
</organism>
<dbReference type="EMBL" id="JAACXV010014261">
    <property type="protein sequence ID" value="KAF7269076.1"/>
    <property type="molecule type" value="Genomic_DNA"/>
</dbReference>
<evidence type="ECO:0000313" key="7">
    <source>
        <dbReference type="EMBL" id="KAF7269076.1"/>
    </source>
</evidence>
<dbReference type="GO" id="GO:0005121">
    <property type="term" value="F:Toll binding"/>
    <property type="evidence" value="ECO:0007669"/>
    <property type="project" value="TreeGrafter"/>
</dbReference>
<dbReference type="GO" id="GO:0005615">
    <property type="term" value="C:extracellular space"/>
    <property type="evidence" value="ECO:0007669"/>
    <property type="project" value="UniProtKB-ARBA"/>
</dbReference>
<keyword evidence="8" id="KW-1185">Reference proteome</keyword>
<feature type="region of interest" description="Disordered" evidence="5">
    <location>
        <begin position="1"/>
        <end position="70"/>
    </location>
</feature>
<dbReference type="InterPro" id="IPR032104">
    <property type="entry name" value="Spaetzle"/>
</dbReference>
<dbReference type="OrthoDB" id="7933576at2759"/>
<dbReference type="InterPro" id="IPR029034">
    <property type="entry name" value="Cystine-knot_cytokine"/>
</dbReference>
<reference evidence="7" key="1">
    <citation type="submission" date="2020-08" db="EMBL/GenBank/DDBJ databases">
        <title>Genome sequencing and assembly of the red palm weevil Rhynchophorus ferrugineus.</title>
        <authorList>
            <person name="Dias G.B."/>
            <person name="Bergman C.M."/>
            <person name="Manee M."/>
        </authorList>
    </citation>
    <scope>NUCLEOTIDE SEQUENCE</scope>
    <source>
        <strain evidence="7">AA-2017</strain>
        <tissue evidence="7">Whole larva</tissue>
    </source>
</reference>
<proteinExistence type="predicted"/>
<keyword evidence="3" id="KW-1015">Disulfide bond</keyword>
<evidence type="ECO:0000256" key="4">
    <source>
        <dbReference type="ARBA" id="ARBA00023180"/>
    </source>
</evidence>
<feature type="compositionally biased region" description="Basic residues" evidence="5">
    <location>
        <begin position="22"/>
        <end position="41"/>
    </location>
</feature>
<dbReference type="Gene3D" id="2.10.90.10">
    <property type="entry name" value="Cystine-knot cytokines"/>
    <property type="match status" value="1"/>
</dbReference>
<dbReference type="FunFam" id="2.10.90.10:FF:000018">
    <property type="entry name" value="Spatzle 4"/>
    <property type="match status" value="1"/>
</dbReference>
<accession>A0A834HYX3</accession>
<dbReference type="AlphaFoldDB" id="A0A834HYX3"/>
<dbReference type="PANTHER" id="PTHR23199:SF16">
    <property type="entry name" value="PROTEIN SPAETZLE 5"/>
    <property type="match status" value="1"/>
</dbReference>
<keyword evidence="4" id="KW-0325">Glycoprotein</keyword>
<evidence type="ECO:0000256" key="2">
    <source>
        <dbReference type="ARBA" id="ARBA00022729"/>
    </source>
</evidence>
<feature type="domain" description="Spaetzle" evidence="6">
    <location>
        <begin position="396"/>
        <end position="492"/>
    </location>
</feature>
<evidence type="ECO:0000256" key="3">
    <source>
        <dbReference type="ARBA" id="ARBA00023157"/>
    </source>
</evidence>
<protein>
    <recommendedName>
        <fullName evidence="6">Spaetzle domain-containing protein</fullName>
    </recommendedName>
</protein>
<dbReference type="Pfam" id="PF16077">
    <property type="entry name" value="Spaetzle"/>
    <property type="match status" value="1"/>
</dbReference>
<comment type="subunit">
    <text evidence="1">Homodimer; disulfide-linked.</text>
</comment>
<dbReference type="InterPro" id="IPR052444">
    <property type="entry name" value="Spz/Toll_ligand-like"/>
</dbReference>
<evidence type="ECO:0000259" key="6">
    <source>
        <dbReference type="Pfam" id="PF16077"/>
    </source>
</evidence>
<dbReference type="SUPFAM" id="SSF57501">
    <property type="entry name" value="Cystine-knot cytokines"/>
    <property type="match status" value="1"/>
</dbReference>
<feature type="compositionally biased region" description="Low complexity" evidence="5">
    <location>
        <begin position="42"/>
        <end position="56"/>
    </location>
</feature>
<gene>
    <name evidence="7" type="ORF">GWI33_017833</name>
</gene>
<dbReference type="GO" id="GO:0045087">
    <property type="term" value="P:innate immune response"/>
    <property type="evidence" value="ECO:0007669"/>
    <property type="project" value="TreeGrafter"/>
</dbReference>
<evidence type="ECO:0000256" key="5">
    <source>
        <dbReference type="SAM" id="MobiDB-lite"/>
    </source>
</evidence>
<keyword evidence="2" id="KW-0732">Signal</keyword>
<evidence type="ECO:0000256" key="1">
    <source>
        <dbReference type="ARBA" id="ARBA00011748"/>
    </source>
</evidence>